<dbReference type="AlphaFoldDB" id="A0A371H771"/>
<feature type="non-terminal residue" evidence="3">
    <location>
        <position position="245"/>
    </location>
</feature>
<dbReference type="PANTHER" id="PTHR35046">
    <property type="entry name" value="ZINC KNUCKLE (CCHC-TYPE) FAMILY PROTEIN"/>
    <property type="match status" value="1"/>
</dbReference>
<feature type="domain" description="Retrotransposon gag" evidence="2">
    <location>
        <begin position="106"/>
        <end position="179"/>
    </location>
</feature>
<protein>
    <recommendedName>
        <fullName evidence="2">Retrotransposon gag domain-containing protein</fullName>
    </recommendedName>
</protein>
<name>A0A371H771_MUCPR</name>
<gene>
    <name evidence="3" type="ORF">CR513_18441</name>
</gene>
<evidence type="ECO:0000313" key="3">
    <source>
        <dbReference type="EMBL" id="RDX98621.1"/>
    </source>
</evidence>
<feature type="compositionally biased region" description="Basic residues" evidence="1">
    <location>
        <begin position="9"/>
        <end position="24"/>
    </location>
</feature>
<dbReference type="InterPro" id="IPR005162">
    <property type="entry name" value="Retrotrans_gag_dom"/>
</dbReference>
<keyword evidence="4" id="KW-1185">Reference proteome</keyword>
<evidence type="ECO:0000256" key="1">
    <source>
        <dbReference type="SAM" id="MobiDB-lite"/>
    </source>
</evidence>
<feature type="region of interest" description="Disordered" evidence="1">
    <location>
        <begin position="1"/>
        <end position="35"/>
    </location>
</feature>
<reference evidence="3" key="1">
    <citation type="submission" date="2018-05" db="EMBL/GenBank/DDBJ databases">
        <title>Draft genome of Mucuna pruriens seed.</title>
        <authorList>
            <person name="Nnadi N.E."/>
            <person name="Vos R."/>
            <person name="Hasami M.H."/>
            <person name="Devisetty U.K."/>
            <person name="Aguiy J.C."/>
        </authorList>
    </citation>
    <scope>NUCLEOTIDE SEQUENCE [LARGE SCALE GENOMIC DNA]</scope>
    <source>
        <strain evidence="3">JCA_2017</strain>
    </source>
</reference>
<organism evidence="3 4">
    <name type="scientific">Mucuna pruriens</name>
    <name type="common">Velvet bean</name>
    <name type="synonym">Dolichos pruriens</name>
    <dbReference type="NCBI Taxonomy" id="157652"/>
    <lineage>
        <taxon>Eukaryota</taxon>
        <taxon>Viridiplantae</taxon>
        <taxon>Streptophyta</taxon>
        <taxon>Embryophyta</taxon>
        <taxon>Tracheophyta</taxon>
        <taxon>Spermatophyta</taxon>
        <taxon>Magnoliopsida</taxon>
        <taxon>eudicotyledons</taxon>
        <taxon>Gunneridae</taxon>
        <taxon>Pentapetalae</taxon>
        <taxon>rosids</taxon>
        <taxon>fabids</taxon>
        <taxon>Fabales</taxon>
        <taxon>Fabaceae</taxon>
        <taxon>Papilionoideae</taxon>
        <taxon>50 kb inversion clade</taxon>
        <taxon>NPAAA clade</taxon>
        <taxon>indigoferoid/millettioid clade</taxon>
        <taxon>Phaseoleae</taxon>
        <taxon>Mucuna</taxon>
    </lineage>
</organism>
<evidence type="ECO:0000259" key="2">
    <source>
        <dbReference type="Pfam" id="PF03732"/>
    </source>
</evidence>
<dbReference type="Pfam" id="PF03732">
    <property type="entry name" value="Retrotrans_gag"/>
    <property type="match status" value="1"/>
</dbReference>
<sequence length="245" mass="28950">MHESEANHSRGHVSKSSSSHRSHRHGDYERLEKHGRHRRRMEDLIRDDLKSMKCKFSPFLVENKPNAYIDWEMKVEQLFAFHNIHKHLKVKLVTLEFSAYALKHENPHCETWANLKIYLRDIFMSSYYARDLFVKLKSLFQGSKNVEVYHKEMEVFMMRVQIVDSQRDTIVRFLHGLNREIQDIVELHHYSAIEDLVHPVTKVESQLKMKFSFRKSYPNASCKVSSVLSAWERGILLPNSKIGGL</sequence>
<dbReference type="PANTHER" id="PTHR35046:SF9">
    <property type="entry name" value="RNA-DIRECTED DNA POLYMERASE"/>
    <property type="match status" value="1"/>
</dbReference>
<dbReference type="Proteomes" id="UP000257109">
    <property type="component" value="Unassembled WGS sequence"/>
</dbReference>
<accession>A0A371H771</accession>
<dbReference type="EMBL" id="QJKJ01003410">
    <property type="protein sequence ID" value="RDX98621.1"/>
    <property type="molecule type" value="Genomic_DNA"/>
</dbReference>
<comment type="caution">
    <text evidence="3">The sequence shown here is derived from an EMBL/GenBank/DDBJ whole genome shotgun (WGS) entry which is preliminary data.</text>
</comment>
<proteinExistence type="predicted"/>
<evidence type="ECO:0000313" key="4">
    <source>
        <dbReference type="Proteomes" id="UP000257109"/>
    </source>
</evidence>